<reference evidence="1" key="1">
    <citation type="submission" date="2022-02" db="EMBL/GenBank/DDBJ databases">
        <title>Plant Genome Project.</title>
        <authorList>
            <person name="Zhang R.-G."/>
        </authorList>
    </citation>
    <scope>NUCLEOTIDE SEQUENCE</scope>
    <source>
        <strain evidence="1">AT1</strain>
    </source>
</reference>
<proteinExistence type="predicted"/>
<accession>A0ACC0NMP1</accession>
<dbReference type="Proteomes" id="UP001062846">
    <property type="component" value="Chromosome 5"/>
</dbReference>
<comment type="caution">
    <text evidence="1">The sequence shown here is derived from an EMBL/GenBank/DDBJ whole genome shotgun (WGS) entry which is preliminary data.</text>
</comment>
<gene>
    <name evidence="1" type="ORF">RHMOL_Rhmol05G0068700</name>
</gene>
<sequence length="940" mass="107476">MEPRIKKLMEPFPCPSDVNVADSVTLKLSPTNYFAWKNLMLTFFESHRLSGFVDGTLHPPSKPSPLAESSVLEEKHREEEEERRELLRRDEWDQKHTQQRDGENESEQERLGELVREQERVREWEQERPEGEWELEREQERRENWKREWGEEWKSREEQERQQEWDRERERRRQWDWERERREKRKQERREEERMYTGWKRSDGLVRGWILAMVTEEILLQVMHLETAGEVWIKLKKILTPPFQLSQLQLIDWTDQKRGQILSQYMVLHKAALTADWDTAAKFLGQEPDAVFQPITWCLETALIVAVRSAKRNHFVKKVMEKMQREGVALIAQQDISGATALHAAVDGGNKEAAVWLVQKNSELANIGDKYGTLAVHVAAGLGNREMVGFLLQHTTNLSENESGLKLLHSLASSGLYDIALTFLQQNRKLASMEPSPLVVITQKRTSFLSGTNLNILQHLIYSGIPLKLEDIANQPQESDIENTVERVVSSPIFAKQKLTALFWDVAEKLDPFNSIKFLRETKLIHHQALNLVKCLCEEVVKTDFPNAAKIFTEPLRNATCVGIHEIVEEILESFPSAIHLRSEKDQSLFHLAIVYRRENVFNLIYQMEEDRRARAFLSMPDASTNNALHSAGNLALQQQLLLRASAPGAALQMQRELQWFEEVGKCMLPQAKEHMNADGKTPQEVFTETHKDLVKEGEGWMKDTANSCSIVAALITTIVFAAAITVPGGSFSDSSSDKKGLPIRLGGRAFTVFGVSDALAMFSSSASLLMFLSILTCRYGEEDFRYSLPRRLIIGLVTLFLSIISMMVAFGATLKIVFGEKTAWIVIPVAVLSCVPVTLFVLLQFPLLLDMIKSTYYPGIFRKQNIKNLKRGERCRGIFKIPVWRSKKGTENKEVQTHLTLALLDTEDTSPSLSIGEQSSGTSSEEYLKGRWSRSSSLD</sequence>
<name>A0ACC0NMP1_RHOML</name>
<organism evidence="1 2">
    <name type="scientific">Rhododendron molle</name>
    <name type="common">Chinese azalea</name>
    <name type="synonym">Azalea mollis</name>
    <dbReference type="NCBI Taxonomy" id="49168"/>
    <lineage>
        <taxon>Eukaryota</taxon>
        <taxon>Viridiplantae</taxon>
        <taxon>Streptophyta</taxon>
        <taxon>Embryophyta</taxon>
        <taxon>Tracheophyta</taxon>
        <taxon>Spermatophyta</taxon>
        <taxon>Magnoliopsida</taxon>
        <taxon>eudicotyledons</taxon>
        <taxon>Gunneridae</taxon>
        <taxon>Pentapetalae</taxon>
        <taxon>asterids</taxon>
        <taxon>Ericales</taxon>
        <taxon>Ericaceae</taxon>
        <taxon>Ericoideae</taxon>
        <taxon>Rhodoreae</taxon>
        <taxon>Rhododendron</taxon>
    </lineage>
</organism>
<evidence type="ECO:0000313" key="2">
    <source>
        <dbReference type="Proteomes" id="UP001062846"/>
    </source>
</evidence>
<dbReference type="EMBL" id="CM046392">
    <property type="protein sequence ID" value="KAI8554064.1"/>
    <property type="molecule type" value="Genomic_DNA"/>
</dbReference>
<keyword evidence="2" id="KW-1185">Reference proteome</keyword>
<protein>
    <submittedName>
        <fullName evidence="1">Uncharacterized protein</fullName>
    </submittedName>
</protein>
<evidence type="ECO:0000313" key="1">
    <source>
        <dbReference type="EMBL" id="KAI8554064.1"/>
    </source>
</evidence>